<evidence type="ECO:0000256" key="1">
    <source>
        <dbReference type="ARBA" id="ARBA00022737"/>
    </source>
</evidence>
<dbReference type="PRINTS" id="PR01415">
    <property type="entry name" value="ANKYRIN"/>
</dbReference>
<evidence type="ECO:0000313" key="5">
    <source>
        <dbReference type="EMBL" id="RKT79251.1"/>
    </source>
</evidence>
<dbReference type="SUPFAM" id="SSF48403">
    <property type="entry name" value="Ankyrin repeat"/>
    <property type="match status" value="1"/>
</dbReference>
<dbReference type="AlphaFoldDB" id="A0A495XXD6"/>
<feature type="repeat" description="ANK" evidence="3">
    <location>
        <begin position="49"/>
        <end position="81"/>
    </location>
</feature>
<dbReference type="EMBL" id="JACHVT010000003">
    <property type="protein sequence ID" value="MBB2986488.1"/>
    <property type="molecule type" value="Genomic_DNA"/>
</dbReference>
<dbReference type="EMBL" id="RBXT01000001">
    <property type="protein sequence ID" value="RKT79251.1"/>
    <property type="molecule type" value="Genomic_DNA"/>
</dbReference>
<reference evidence="4 7" key="2">
    <citation type="submission" date="2020-08" db="EMBL/GenBank/DDBJ databases">
        <title>Genomic Encyclopedia of Type Strains, Phase IV (KMG-V): Genome sequencing to study the core and pangenomes of soil and plant-associated prokaryotes.</title>
        <authorList>
            <person name="Whitman W."/>
        </authorList>
    </citation>
    <scope>NUCLEOTIDE SEQUENCE [LARGE SCALE GENOMIC DNA]</scope>
    <source>
        <strain evidence="4 7">B3ACCR2</strain>
    </source>
</reference>
<dbReference type="Proteomes" id="UP000278440">
    <property type="component" value="Unassembled WGS sequence"/>
</dbReference>
<sequence length="134" mass="14316">MSEAAGSPFTPEQEERIIVTAMDLAREGLTAELLDFLDHRFPVDTRDHGGNTALMLAAYHGHAETVRALLDRGADVDRRNDRDQSPVAGALFKGEEEIVRLLVDAGADLDAGSPSARATAAMFGSTHLIESEGA</sequence>
<feature type="repeat" description="ANK" evidence="3">
    <location>
        <begin position="82"/>
        <end position="114"/>
    </location>
</feature>
<dbReference type="SMART" id="SM00248">
    <property type="entry name" value="ANK"/>
    <property type="match status" value="2"/>
</dbReference>
<dbReference type="OrthoDB" id="306540at2"/>
<evidence type="ECO:0000313" key="6">
    <source>
        <dbReference type="Proteomes" id="UP000278440"/>
    </source>
</evidence>
<comment type="caution">
    <text evidence="5">The sequence shown here is derived from an EMBL/GenBank/DDBJ whole genome shotgun (WGS) entry which is preliminary data.</text>
</comment>
<evidence type="ECO:0000313" key="7">
    <source>
        <dbReference type="Proteomes" id="UP000590811"/>
    </source>
</evidence>
<dbReference type="Pfam" id="PF12796">
    <property type="entry name" value="Ank_2"/>
    <property type="match status" value="1"/>
</dbReference>
<dbReference type="PROSITE" id="PS50297">
    <property type="entry name" value="ANK_REP_REGION"/>
    <property type="match status" value="2"/>
</dbReference>
<protein>
    <submittedName>
        <fullName evidence="5">Uncharacterized protein</fullName>
    </submittedName>
</protein>
<evidence type="ECO:0000256" key="2">
    <source>
        <dbReference type="ARBA" id="ARBA00023043"/>
    </source>
</evidence>
<organism evidence="5 6">
    <name type="scientific">Terracoccus luteus</name>
    <dbReference type="NCBI Taxonomy" id="53356"/>
    <lineage>
        <taxon>Bacteria</taxon>
        <taxon>Bacillati</taxon>
        <taxon>Actinomycetota</taxon>
        <taxon>Actinomycetes</taxon>
        <taxon>Micrococcales</taxon>
        <taxon>Intrasporangiaceae</taxon>
        <taxon>Terracoccus</taxon>
    </lineage>
</organism>
<name>A0A495XXD6_9MICO</name>
<dbReference type="InterPro" id="IPR036770">
    <property type="entry name" value="Ankyrin_rpt-contain_sf"/>
</dbReference>
<reference evidence="5 6" key="1">
    <citation type="submission" date="2018-10" db="EMBL/GenBank/DDBJ databases">
        <title>Sequencing the genomes of 1000 actinobacteria strains.</title>
        <authorList>
            <person name="Klenk H.-P."/>
        </authorList>
    </citation>
    <scope>NUCLEOTIDE SEQUENCE [LARGE SCALE GENOMIC DNA]</scope>
    <source>
        <strain evidence="5 6">DSM 44267</strain>
    </source>
</reference>
<dbReference type="Proteomes" id="UP000590811">
    <property type="component" value="Unassembled WGS sequence"/>
</dbReference>
<dbReference type="InterPro" id="IPR002110">
    <property type="entry name" value="Ankyrin_rpt"/>
</dbReference>
<evidence type="ECO:0000313" key="4">
    <source>
        <dbReference type="EMBL" id="MBB2986488.1"/>
    </source>
</evidence>
<dbReference type="RefSeq" id="WP_121033988.1">
    <property type="nucleotide sequence ID" value="NZ_JACHVT010000003.1"/>
</dbReference>
<dbReference type="PANTHER" id="PTHR24171">
    <property type="entry name" value="ANKYRIN REPEAT DOMAIN-CONTAINING PROTEIN 39-RELATED"/>
    <property type="match status" value="1"/>
</dbReference>
<keyword evidence="6" id="KW-1185">Reference proteome</keyword>
<proteinExistence type="predicted"/>
<gene>
    <name evidence="5" type="ORF">DFJ68_2715</name>
    <name evidence="4" type="ORF">FHW14_001642</name>
</gene>
<keyword evidence="2 3" id="KW-0040">ANK repeat</keyword>
<dbReference type="Gene3D" id="1.25.40.20">
    <property type="entry name" value="Ankyrin repeat-containing domain"/>
    <property type="match status" value="1"/>
</dbReference>
<dbReference type="PROSITE" id="PS50088">
    <property type="entry name" value="ANK_REPEAT"/>
    <property type="match status" value="2"/>
</dbReference>
<accession>A0A495XXD6</accession>
<keyword evidence="1" id="KW-0677">Repeat</keyword>
<evidence type="ECO:0000256" key="3">
    <source>
        <dbReference type="PROSITE-ProRule" id="PRU00023"/>
    </source>
</evidence>